<evidence type="ECO:0008006" key="5">
    <source>
        <dbReference type="Google" id="ProtNLM"/>
    </source>
</evidence>
<name>A0A511T4T1_MYXFU</name>
<dbReference type="InterPro" id="IPR025449">
    <property type="entry name" value="JetB"/>
</dbReference>
<evidence type="ECO:0000313" key="1">
    <source>
        <dbReference type="EMBL" id="GEN09176.1"/>
    </source>
</evidence>
<dbReference type="Pfam" id="PF13835">
    <property type="entry name" value="DUF4194"/>
    <property type="match status" value="1"/>
</dbReference>
<dbReference type="STRING" id="1334629.MFUL124B02_27430"/>
<dbReference type="Proteomes" id="UP000183760">
    <property type="component" value="Unassembled WGS sequence"/>
</dbReference>
<dbReference type="EMBL" id="BJXR01000033">
    <property type="protein sequence ID" value="GEN09176.1"/>
    <property type="molecule type" value="Genomic_DNA"/>
</dbReference>
<proteinExistence type="predicted"/>
<dbReference type="EMBL" id="FOIB01000005">
    <property type="protein sequence ID" value="SEU16094.1"/>
    <property type="molecule type" value="Genomic_DNA"/>
</dbReference>
<dbReference type="Proteomes" id="UP000321514">
    <property type="component" value="Unassembled WGS sequence"/>
</dbReference>
<protein>
    <recommendedName>
        <fullName evidence="5">DUF4194 domain-containing protein</fullName>
    </recommendedName>
</protein>
<organism evidence="1 4">
    <name type="scientific">Myxococcus fulvus</name>
    <dbReference type="NCBI Taxonomy" id="33"/>
    <lineage>
        <taxon>Bacteria</taxon>
        <taxon>Pseudomonadati</taxon>
        <taxon>Myxococcota</taxon>
        <taxon>Myxococcia</taxon>
        <taxon>Myxococcales</taxon>
        <taxon>Cystobacterineae</taxon>
        <taxon>Myxococcaceae</taxon>
        <taxon>Myxococcus</taxon>
    </lineage>
</organism>
<gene>
    <name evidence="1" type="ORF">MFU01_42130</name>
    <name evidence="2" type="ORF">SAMN05443572_105431</name>
</gene>
<keyword evidence="3" id="KW-1185">Reference proteome</keyword>
<reference evidence="1 4" key="2">
    <citation type="submission" date="2019-07" db="EMBL/GenBank/DDBJ databases">
        <title>Whole genome shotgun sequence of Myxococcus fulvus NBRC 100333.</title>
        <authorList>
            <person name="Hosoyama A."/>
            <person name="Uohara A."/>
            <person name="Ohji S."/>
            <person name="Ichikawa N."/>
        </authorList>
    </citation>
    <scope>NUCLEOTIDE SEQUENCE [LARGE SCALE GENOMIC DNA]</scope>
    <source>
        <strain evidence="1 4">NBRC 100333</strain>
    </source>
</reference>
<dbReference type="OrthoDB" id="5295172at2"/>
<evidence type="ECO:0000313" key="3">
    <source>
        <dbReference type="Proteomes" id="UP000183760"/>
    </source>
</evidence>
<accession>A0A511T4T1</accession>
<sequence>MMTHAIRTADAADTLSLVLVSLLKGAVYRDEQAGVWQALLQLQPKVREQLAVLGLKLVLDEPEGYAFLRQRSESEGGVELPRLVARRQLGYGLSLLLALLRKKLADVDAAAGGTRLVLRRHEVHELVRLFLPEGTNEVRWAERVNQDLERAVGMGFVRRLGEEEDTFEVRRILKAFIDAQWLEDFERRLEAYRVRLVEEQGGTE</sequence>
<evidence type="ECO:0000313" key="2">
    <source>
        <dbReference type="EMBL" id="SEU16094.1"/>
    </source>
</evidence>
<dbReference type="AlphaFoldDB" id="A0A511T4T1"/>
<dbReference type="RefSeq" id="WP_074955286.1">
    <property type="nucleotide sequence ID" value="NZ_BJXR01000033.1"/>
</dbReference>
<evidence type="ECO:0000313" key="4">
    <source>
        <dbReference type="Proteomes" id="UP000321514"/>
    </source>
</evidence>
<reference evidence="2 3" key="1">
    <citation type="submission" date="2016-10" db="EMBL/GenBank/DDBJ databases">
        <authorList>
            <person name="Varghese N."/>
            <person name="Submissions S."/>
        </authorList>
    </citation>
    <scope>NUCLEOTIDE SEQUENCE [LARGE SCALE GENOMIC DNA]</scope>
    <source>
        <strain evidence="2 3">DSM 16525</strain>
    </source>
</reference>
<comment type="caution">
    <text evidence="1">The sequence shown here is derived from an EMBL/GenBank/DDBJ whole genome shotgun (WGS) entry which is preliminary data.</text>
</comment>